<comment type="similarity">
    <text evidence="1">Belongs to the ROK (NagC/XylR) family.</text>
</comment>
<dbReference type="AlphaFoldDB" id="A0A9X1Y5R6"/>
<dbReference type="EMBL" id="JALPRX010000022">
    <property type="protein sequence ID" value="MCK8783996.1"/>
    <property type="molecule type" value="Genomic_DNA"/>
</dbReference>
<dbReference type="PANTHER" id="PTHR18964:SF149">
    <property type="entry name" value="BIFUNCTIONAL UDP-N-ACETYLGLUCOSAMINE 2-EPIMERASE_N-ACETYLMANNOSAMINE KINASE"/>
    <property type="match status" value="1"/>
</dbReference>
<evidence type="ECO:0000313" key="3">
    <source>
        <dbReference type="Proteomes" id="UP001139516"/>
    </source>
</evidence>
<name>A0A9X1Y5R6_9PROT</name>
<dbReference type="PANTHER" id="PTHR18964">
    <property type="entry name" value="ROK (REPRESSOR, ORF, KINASE) FAMILY"/>
    <property type="match status" value="1"/>
</dbReference>
<dbReference type="InterPro" id="IPR000600">
    <property type="entry name" value="ROK"/>
</dbReference>
<gene>
    <name evidence="2" type="ORF">M0638_06330</name>
</gene>
<organism evidence="2 3">
    <name type="scientific">Roseomonas acroporae</name>
    <dbReference type="NCBI Taxonomy" id="2937791"/>
    <lineage>
        <taxon>Bacteria</taxon>
        <taxon>Pseudomonadati</taxon>
        <taxon>Pseudomonadota</taxon>
        <taxon>Alphaproteobacteria</taxon>
        <taxon>Acetobacterales</taxon>
        <taxon>Roseomonadaceae</taxon>
        <taxon>Roseomonas</taxon>
    </lineage>
</organism>
<evidence type="ECO:0000256" key="1">
    <source>
        <dbReference type="ARBA" id="ARBA00006479"/>
    </source>
</evidence>
<dbReference type="InterPro" id="IPR043129">
    <property type="entry name" value="ATPase_NBD"/>
</dbReference>
<dbReference type="RefSeq" id="WP_248666114.1">
    <property type="nucleotide sequence ID" value="NZ_JALPRX010000022.1"/>
</dbReference>
<dbReference type="Gene3D" id="3.30.420.40">
    <property type="match status" value="1"/>
</dbReference>
<evidence type="ECO:0008006" key="4">
    <source>
        <dbReference type="Google" id="ProtNLM"/>
    </source>
</evidence>
<proteinExistence type="inferred from homology"/>
<sequence>MPDRDREATASEAGLLRHGAASLPPVTIDDYNAELRDEEGFIGDRASNRAFRTILEEWREKLRRLGEDPLGDEDSREISKRKLDAVLAEGAPEAAGLVHGAIEEFAQEFVTVAQRLLKLKSWRGTERIVVGGGLRDSRVGELAIGRAAVLLRAGGHDISLMPIRHHPDEAGLIGTAHLAPSWLFAGHGAILGVDIGGTNMRAGIVKLNLKKSPDLAAACVEEAVLWKHRDDRPSRTEAVERLVEMLRGLMKHAAKEKLRLAPFIGIGCPGLIGADGAIERGGQNLPGGNWESSRFNLCETLREAIPEMDGHDTVALMHNDAVVQGLSEAPFMRDVRRWGVLTIGTGLGNARFTNRKSEEAAD</sequence>
<protein>
    <recommendedName>
        <fullName evidence="4">Glucokinase</fullName>
    </recommendedName>
</protein>
<accession>A0A9X1Y5R6</accession>
<dbReference type="Proteomes" id="UP001139516">
    <property type="component" value="Unassembled WGS sequence"/>
</dbReference>
<dbReference type="SUPFAM" id="SSF53067">
    <property type="entry name" value="Actin-like ATPase domain"/>
    <property type="match status" value="1"/>
</dbReference>
<reference evidence="2" key="1">
    <citation type="submission" date="2022-04" db="EMBL/GenBank/DDBJ databases">
        <title>Roseomonas acroporae sp. nov., isolated from coral Acropora digitifera.</title>
        <authorList>
            <person name="Sun H."/>
        </authorList>
    </citation>
    <scope>NUCLEOTIDE SEQUENCE</scope>
    <source>
        <strain evidence="2">NAR14</strain>
    </source>
</reference>
<evidence type="ECO:0000313" key="2">
    <source>
        <dbReference type="EMBL" id="MCK8783996.1"/>
    </source>
</evidence>
<keyword evidence="3" id="KW-1185">Reference proteome</keyword>
<comment type="caution">
    <text evidence="2">The sequence shown here is derived from an EMBL/GenBank/DDBJ whole genome shotgun (WGS) entry which is preliminary data.</text>
</comment>
<dbReference type="CDD" id="cd23763">
    <property type="entry name" value="ASKHA_ATPase_ROK"/>
    <property type="match status" value="1"/>
</dbReference>